<dbReference type="PANTHER" id="PTHR36454:SF1">
    <property type="entry name" value="DUF1015 DOMAIN-CONTAINING PROTEIN"/>
    <property type="match status" value="1"/>
</dbReference>
<feature type="compositionally biased region" description="Pro residues" evidence="1">
    <location>
        <begin position="1"/>
        <end position="10"/>
    </location>
</feature>
<evidence type="ECO:0000313" key="3">
    <source>
        <dbReference type="Proteomes" id="UP000280935"/>
    </source>
</evidence>
<dbReference type="AlphaFoldDB" id="A0A3P1WQH8"/>
<reference evidence="2 3" key="1">
    <citation type="submission" date="2018-11" db="EMBL/GenBank/DDBJ databases">
        <title>Genomes From Bacteria Associated with the Canine Oral Cavity: a Test Case for Automated Genome-Based Taxonomic Assignment.</title>
        <authorList>
            <person name="Coil D.A."/>
            <person name="Jospin G."/>
            <person name="Darling A.E."/>
            <person name="Wallis C."/>
            <person name="Davis I.J."/>
            <person name="Harris S."/>
            <person name="Eisen J.A."/>
            <person name="Holcombe L.J."/>
            <person name="O'Flynn C."/>
        </authorList>
    </citation>
    <scope>NUCLEOTIDE SEQUENCE [LARGE SCALE GENOMIC DNA]</scope>
    <source>
        <strain evidence="2 3">OH2822_COT-296</strain>
    </source>
</reference>
<organism evidence="2 3">
    <name type="scientific">Arachnia propionica</name>
    <dbReference type="NCBI Taxonomy" id="1750"/>
    <lineage>
        <taxon>Bacteria</taxon>
        <taxon>Bacillati</taxon>
        <taxon>Actinomycetota</taxon>
        <taxon>Actinomycetes</taxon>
        <taxon>Propionibacteriales</taxon>
        <taxon>Propionibacteriaceae</taxon>
        <taxon>Arachnia</taxon>
    </lineage>
</organism>
<gene>
    <name evidence="2" type="ORF">EII35_12455</name>
</gene>
<dbReference type="PANTHER" id="PTHR36454">
    <property type="entry name" value="LMO2823 PROTEIN"/>
    <property type="match status" value="1"/>
</dbReference>
<name>A0A3P1WQH8_9ACTN</name>
<dbReference type="EMBL" id="RQYT01000037">
    <property type="protein sequence ID" value="RRD48535.1"/>
    <property type="molecule type" value="Genomic_DNA"/>
</dbReference>
<protein>
    <submittedName>
        <fullName evidence="2">DUF1015 family protein</fullName>
    </submittedName>
</protein>
<proteinExistence type="predicted"/>
<accession>A0A3P1WQH8</accession>
<feature type="region of interest" description="Disordered" evidence="1">
    <location>
        <begin position="1"/>
        <end position="22"/>
    </location>
</feature>
<evidence type="ECO:0000313" key="2">
    <source>
        <dbReference type="EMBL" id="RRD48535.1"/>
    </source>
</evidence>
<dbReference type="InterPro" id="IPR008323">
    <property type="entry name" value="UCP033563"/>
</dbReference>
<dbReference type="Pfam" id="PF06245">
    <property type="entry name" value="DUF1015"/>
    <property type="match status" value="1"/>
</dbReference>
<comment type="caution">
    <text evidence="2">The sequence shown here is derived from an EMBL/GenBank/DDBJ whole genome shotgun (WGS) entry which is preliminary data.</text>
</comment>
<dbReference type="OrthoDB" id="9781616at2"/>
<dbReference type="Proteomes" id="UP000280935">
    <property type="component" value="Unassembled WGS sequence"/>
</dbReference>
<sequence>MVPTPSPPCPTLQRQRSPHSPETRIRTNVRRLGWPANPAGFTQRLNAWESAGILRHDPESTYITEYAVDGVTVHGVIVELDLSEGLGTAILPHEAIDHAETSAMLNHFRDGRVDIEPILLIQRMTPFARILVRILKDARKIAAQVSSATTTSRIWRVEKSWATAALHAEFRKAPALVADGHHRLASHLAIGHALAMLIDTRGNSLHLGAIHRVINDITPAEVAAAAGISVRESTHAPLRDPKQLLAEGGPHDFLISDGHRHLVASPCDEASLATSAIEAALGPILASTSRSWSFHHDPDDALRAAVTNHGVAILLQPPPLTSVLEHASSGRLLPEKATWFQPKPPVSMVIRRF</sequence>
<evidence type="ECO:0000256" key="1">
    <source>
        <dbReference type="SAM" id="MobiDB-lite"/>
    </source>
</evidence>